<name>A0A5J5BBI7_9ASTE</name>
<keyword evidence="8" id="KW-1185">Reference proteome</keyword>
<reference evidence="7 8" key="1">
    <citation type="submission" date="2019-09" db="EMBL/GenBank/DDBJ databases">
        <title>A chromosome-level genome assembly of the Chinese tupelo Nyssa sinensis.</title>
        <authorList>
            <person name="Yang X."/>
            <person name="Kang M."/>
            <person name="Yang Y."/>
            <person name="Xiong H."/>
            <person name="Wang M."/>
            <person name="Zhang Z."/>
            <person name="Wang Z."/>
            <person name="Wu H."/>
            <person name="Ma T."/>
            <person name="Liu J."/>
            <person name="Xi Z."/>
        </authorList>
    </citation>
    <scope>NUCLEOTIDE SEQUENCE [LARGE SCALE GENOMIC DNA]</scope>
    <source>
        <strain evidence="7">J267</strain>
        <tissue evidence="7">Leaf</tissue>
    </source>
</reference>
<evidence type="ECO:0000259" key="6">
    <source>
        <dbReference type="PROSITE" id="PS50863"/>
    </source>
</evidence>
<feature type="domain" description="TF-B3" evidence="6">
    <location>
        <begin position="97"/>
        <end position="160"/>
    </location>
</feature>
<evidence type="ECO:0000256" key="2">
    <source>
        <dbReference type="ARBA" id="ARBA00023015"/>
    </source>
</evidence>
<evidence type="ECO:0000313" key="7">
    <source>
        <dbReference type="EMBL" id="KAA8539117.1"/>
    </source>
</evidence>
<dbReference type="Gene3D" id="2.40.330.10">
    <property type="entry name" value="DNA-binding pseudobarrel domain"/>
    <property type="match status" value="1"/>
</dbReference>
<dbReference type="AlphaFoldDB" id="A0A5J5BBI7"/>
<dbReference type="InterPro" id="IPR015300">
    <property type="entry name" value="DNA-bd_pseudobarrel_sf"/>
</dbReference>
<evidence type="ECO:0000256" key="3">
    <source>
        <dbReference type="ARBA" id="ARBA00023125"/>
    </source>
</evidence>
<organism evidence="7 8">
    <name type="scientific">Nyssa sinensis</name>
    <dbReference type="NCBI Taxonomy" id="561372"/>
    <lineage>
        <taxon>Eukaryota</taxon>
        <taxon>Viridiplantae</taxon>
        <taxon>Streptophyta</taxon>
        <taxon>Embryophyta</taxon>
        <taxon>Tracheophyta</taxon>
        <taxon>Spermatophyta</taxon>
        <taxon>Magnoliopsida</taxon>
        <taxon>eudicotyledons</taxon>
        <taxon>Gunneridae</taxon>
        <taxon>Pentapetalae</taxon>
        <taxon>asterids</taxon>
        <taxon>Cornales</taxon>
        <taxon>Nyssaceae</taxon>
        <taxon>Nyssa</taxon>
    </lineage>
</organism>
<evidence type="ECO:0000256" key="4">
    <source>
        <dbReference type="ARBA" id="ARBA00023163"/>
    </source>
</evidence>
<proteinExistence type="predicted"/>
<dbReference type="InterPro" id="IPR003340">
    <property type="entry name" value="B3_DNA-bd"/>
</dbReference>
<dbReference type="GO" id="GO:0003677">
    <property type="term" value="F:DNA binding"/>
    <property type="evidence" value="ECO:0007669"/>
    <property type="project" value="UniProtKB-KW"/>
</dbReference>
<comment type="subcellular location">
    <subcellularLocation>
        <location evidence="1">Nucleus</location>
    </subcellularLocation>
</comment>
<evidence type="ECO:0000313" key="8">
    <source>
        <dbReference type="Proteomes" id="UP000325577"/>
    </source>
</evidence>
<protein>
    <recommendedName>
        <fullName evidence="6">TF-B3 domain-containing protein</fullName>
    </recommendedName>
</protein>
<keyword evidence="3" id="KW-0238">DNA-binding</keyword>
<sequence>MISGYKLLYDLAELSDDSDLLCIRYFHATDFPFRSEGIHWNFIKHAVICMKARMTDHGVPQLKLEVCFKKILTKADINYCLEVPQAALNLPKVDEVMYVMDQKGGVWMFRASIRRTGRRYFSNDWLAFVRAASARPGDKLTYYRLMVNENRYVVRLQRPVDFRLFGRIIHEYRD</sequence>
<dbReference type="SUPFAM" id="SSF101936">
    <property type="entry name" value="DNA-binding pseudobarrel domain"/>
    <property type="match status" value="1"/>
</dbReference>
<dbReference type="SMART" id="SM01019">
    <property type="entry name" value="B3"/>
    <property type="match status" value="1"/>
</dbReference>
<evidence type="ECO:0000256" key="5">
    <source>
        <dbReference type="ARBA" id="ARBA00023242"/>
    </source>
</evidence>
<evidence type="ECO:0000256" key="1">
    <source>
        <dbReference type="ARBA" id="ARBA00004123"/>
    </source>
</evidence>
<keyword evidence="2" id="KW-0805">Transcription regulation</keyword>
<dbReference type="PROSITE" id="PS50863">
    <property type="entry name" value="B3"/>
    <property type="match status" value="1"/>
</dbReference>
<dbReference type="EMBL" id="CM018037">
    <property type="protein sequence ID" value="KAA8539117.1"/>
    <property type="molecule type" value="Genomic_DNA"/>
</dbReference>
<keyword evidence="5" id="KW-0539">Nucleus</keyword>
<gene>
    <name evidence="7" type="ORF">F0562_025809</name>
</gene>
<accession>A0A5J5BBI7</accession>
<dbReference type="Proteomes" id="UP000325577">
    <property type="component" value="Linkage Group LG14"/>
</dbReference>
<dbReference type="GO" id="GO:0005634">
    <property type="term" value="C:nucleus"/>
    <property type="evidence" value="ECO:0007669"/>
    <property type="project" value="UniProtKB-SubCell"/>
</dbReference>
<keyword evidence="4" id="KW-0804">Transcription</keyword>
<dbReference type="CDD" id="cd10017">
    <property type="entry name" value="B3_DNA"/>
    <property type="match status" value="1"/>
</dbReference>